<evidence type="ECO:0000256" key="1">
    <source>
        <dbReference type="ARBA" id="ARBA00022933"/>
    </source>
</evidence>
<evidence type="ECO:0000256" key="2">
    <source>
        <dbReference type="ARBA" id="ARBA00023002"/>
    </source>
</evidence>
<sequence>MKKIMMVLNQVQAGMGSDENNMLAPTAKKGAIGPGSTLEPKFNENGATVAVTFVCGDKYFVENESEVTKKMIGLAKKMGIDAVLCGPAFHYPNAGEMFARAALICNKYGVPALATMSVENEATEKYKDQVSILKMPKKGGIGLNDSFNNMAKYTAELAKNKTIEKNAIDFF</sequence>
<keyword evidence="1" id="KW-0712">Selenocysteine</keyword>
<dbReference type="Pfam" id="PF07355">
    <property type="entry name" value="GRDB"/>
    <property type="match status" value="1"/>
</dbReference>
<dbReference type="InterPro" id="IPR048083">
    <property type="entry name" value="GrdB-like"/>
</dbReference>
<gene>
    <name evidence="3" type="ORF">CBF31_05000</name>
</gene>
<protein>
    <submittedName>
        <fullName evidence="3">Glycine/betaine/sarcosine/D-proline reductase family selenoprotein B</fullName>
    </submittedName>
</protein>
<dbReference type="OrthoDB" id="9764267at2"/>
<organism evidence="3 4">
    <name type="scientific">Vagococcus fessus</name>
    <dbReference type="NCBI Taxonomy" id="120370"/>
    <lineage>
        <taxon>Bacteria</taxon>
        <taxon>Bacillati</taxon>
        <taxon>Bacillota</taxon>
        <taxon>Bacilli</taxon>
        <taxon>Lactobacillales</taxon>
        <taxon>Enterococcaceae</taxon>
        <taxon>Vagococcus</taxon>
    </lineage>
</organism>
<dbReference type="RefSeq" id="WP_126831290.1">
    <property type="nucleotide sequence ID" value="NZ_CBCRYB010000004.1"/>
</dbReference>
<proteinExistence type="predicted"/>
<evidence type="ECO:0000313" key="4">
    <source>
        <dbReference type="Proteomes" id="UP000287101"/>
    </source>
</evidence>
<dbReference type="NCBIfam" id="TIGR01918">
    <property type="entry name" value="various_sel_PB"/>
    <property type="match status" value="1"/>
</dbReference>
<dbReference type="GO" id="GO:0050485">
    <property type="term" value="F:oxidoreductase activity, acting on X-H and Y-H to form an X-Y bond, with a disulfide as acceptor"/>
    <property type="evidence" value="ECO:0007669"/>
    <property type="project" value="InterPro"/>
</dbReference>
<name>A0A430A7M8_9ENTE</name>
<dbReference type="InterPro" id="IPR010187">
    <property type="entry name" value="Various_sel_PB"/>
</dbReference>
<dbReference type="EMBL" id="NGJY01000002">
    <property type="protein sequence ID" value="RSU03077.1"/>
    <property type="molecule type" value="Genomic_DNA"/>
</dbReference>
<keyword evidence="2" id="KW-0560">Oxidoreductase</keyword>
<evidence type="ECO:0000313" key="3">
    <source>
        <dbReference type="EMBL" id="RSU03077.1"/>
    </source>
</evidence>
<comment type="caution">
    <text evidence="3">The sequence shown here is derived from an EMBL/GenBank/DDBJ whole genome shotgun (WGS) entry which is preliminary data.</text>
</comment>
<dbReference type="Proteomes" id="UP000287101">
    <property type="component" value="Unassembled WGS sequence"/>
</dbReference>
<accession>A0A430A7M8</accession>
<dbReference type="NCBIfam" id="NF041545">
    <property type="entry name" value="GrdB_like_no_Se"/>
    <property type="match status" value="1"/>
</dbReference>
<reference evidence="3 4" key="1">
    <citation type="submission" date="2017-05" db="EMBL/GenBank/DDBJ databases">
        <title>Vagococcus spp. assemblies.</title>
        <authorList>
            <person name="Gulvik C.A."/>
        </authorList>
    </citation>
    <scope>NUCLEOTIDE SEQUENCE [LARGE SCALE GENOMIC DNA]</scope>
    <source>
        <strain evidence="3 4">CCUG 41755</strain>
    </source>
</reference>
<keyword evidence="4" id="KW-1185">Reference proteome</keyword>
<dbReference type="AlphaFoldDB" id="A0A430A7M8"/>